<accession>A0A916L983</accession>
<proteinExistence type="predicted"/>
<gene>
    <name evidence="2" type="ORF">ERS007739_01138</name>
</gene>
<comment type="caution">
    <text evidence="2">The sequence shown here is derived from an EMBL/GenBank/DDBJ whole genome shotgun (WGS) entry which is preliminary data.</text>
</comment>
<dbReference type="AlphaFoldDB" id="A0A916L983"/>
<evidence type="ECO:0000313" key="2">
    <source>
        <dbReference type="EMBL" id="COX35220.1"/>
    </source>
</evidence>
<sequence>MLPWSSRSCLARTNPSSTGSTASRCDGLAVSDT</sequence>
<evidence type="ECO:0000256" key="1">
    <source>
        <dbReference type="SAM" id="MobiDB-lite"/>
    </source>
</evidence>
<protein>
    <submittedName>
        <fullName evidence="2">Uncharacterized protein</fullName>
    </submittedName>
</protein>
<evidence type="ECO:0000313" key="3">
    <source>
        <dbReference type="Proteomes" id="UP000039021"/>
    </source>
</evidence>
<reference evidence="3" key="1">
    <citation type="submission" date="2015-03" db="EMBL/GenBank/DDBJ databases">
        <authorList>
            <consortium name="Pathogen Informatics"/>
        </authorList>
    </citation>
    <scope>NUCLEOTIDE SEQUENCE [LARGE SCALE GENOMIC DNA]</scope>
    <source>
        <strain evidence="3">N09902308</strain>
    </source>
</reference>
<feature type="region of interest" description="Disordered" evidence="1">
    <location>
        <begin position="1"/>
        <end position="33"/>
    </location>
</feature>
<feature type="compositionally biased region" description="Polar residues" evidence="1">
    <location>
        <begin position="1"/>
        <end position="23"/>
    </location>
</feature>
<organism evidence="2 3">
    <name type="scientific">Mycobacterium tuberculosis</name>
    <dbReference type="NCBI Taxonomy" id="1773"/>
    <lineage>
        <taxon>Bacteria</taxon>
        <taxon>Bacillati</taxon>
        <taxon>Actinomycetota</taxon>
        <taxon>Actinomycetes</taxon>
        <taxon>Mycobacteriales</taxon>
        <taxon>Mycobacteriaceae</taxon>
        <taxon>Mycobacterium</taxon>
        <taxon>Mycobacterium tuberculosis complex</taxon>
    </lineage>
</organism>
<name>A0A916L983_MYCTX</name>
<dbReference type="EMBL" id="CSBK01000398">
    <property type="protein sequence ID" value="COX35220.1"/>
    <property type="molecule type" value="Genomic_DNA"/>
</dbReference>
<dbReference type="Proteomes" id="UP000039021">
    <property type="component" value="Unassembled WGS sequence"/>
</dbReference>